<feature type="domain" description="Thiamine pyrophosphate enzyme TPP-binding" evidence="2">
    <location>
        <begin position="60"/>
        <end position="201"/>
    </location>
</feature>
<keyword evidence="1" id="KW-0560">Oxidoreductase</keyword>
<dbReference type="InterPro" id="IPR051479">
    <property type="entry name" value="PorB-like"/>
</dbReference>
<dbReference type="Gene3D" id="3.40.50.970">
    <property type="match status" value="2"/>
</dbReference>
<evidence type="ECO:0000313" key="3">
    <source>
        <dbReference type="EMBL" id="SHM80292.1"/>
    </source>
</evidence>
<accession>A0A1M7LQ11</accession>
<evidence type="ECO:0000259" key="2">
    <source>
        <dbReference type="Pfam" id="PF02775"/>
    </source>
</evidence>
<dbReference type="GO" id="GO:0016491">
    <property type="term" value="F:oxidoreductase activity"/>
    <property type="evidence" value="ECO:0007669"/>
    <property type="project" value="UniProtKB-KW"/>
</dbReference>
<dbReference type="Pfam" id="PF02775">
    <property type="entry name" value="TPP_enzyme_C"/>
    <property type="match status" value="1"/>
</dbReference>
<dbReference type="PANTHER" id="PTHR42897:SF2">
    <property type="entry name" value="PYRUVATE SYNTHASE SUBUNIT PORB"/>
    <property type="match status" value="1"/>
</dbReference>
<dbReference type="RefSeq" id="WP_073258039.1">
    <property type="nucleotide sequence ID" value="NZ_FRCR01000013.1"/>
</dbReference>
<proteinExistence type="predicted"/>
<reference evidence="4" key="1">
    <citation type="submission" date="2016-11" db="EMBL/GenBank/DDBJ databases">
        <authorList>
            <person name="Varghese N."/>
            <person name="Submissions S."/>
        </authorList>
    </citation>
    <scope>NUCLEOTIDE SEQUENCE [LARGE SCALE GENOMIC DNA]</scope>
    <source>
        <strain evidence="4">DSM 18802</strain>
    </source>
</reference>
<sequence length="290" mass="31593">MYEMMTQAKGLVSHGISTCHGCGLELAVRHILSVLGPRTIIVIPPGCAALFSGFGKETAVKIAGIQGNLENTAAIAAGIRAGLEMKGIEDVTVLALAGDGATVDIGLQALSGVFERGDRILYVCYDNEAYMNTGIQASGSTPLMAWTTTTPGKKPVWRKDMLKIAAAHRIPYVASASVGYIDDLRKKIAKAKEAKGPAYIHLQTPCPTGWGFDPSRTIELARLAVQTRSWPLVEIVDGRVEITVKVDKPRPVSEYLSMQRRFAHLTQEEIDLIQQNVNKDYQELLERMKT</sequence>
<dbReference type="EMBL" id="FRCR01000013">
    <property type="protein sequence ID" value="SHM80292.1"/>
    <property type="molecule type" value="Genomic_DNA"/>
</dbReference>
<dbReference type="PANTHER" id="PTHR42897">
    <property type="entry name" value="PYRUVATE SYNTHASE SUBUNIT PORB"/>
    <property type="match status" value="1"/>
</dbReference>
<dbReference type="STRING" id="447595.SAMN05660826_01998"/>
<protein>
    <submittedName>
        <fullName evidence="3">Pyruvate ferredoxin oxidoreductase beta subunit</fullName>
    </submittedName>
</protein>
<evidence type="ECO:0000256" key="1">
    <source>
        <dbReference type="ARBA" id="ARBA00023002"/>
    </source>
</evidence>
<dbReference type="SUPFAM" id="SSF52518">
    <property type="entry name" value="Thiamin diphosphate-binding fold (THDP-binding)"/>
    <property type="match status" value="1"/>
</dbReference>
<organism evidence="3 4">
    <name type="scientific">Caldanaerovirga acetigignens</name>
    <dbReference type="NCBI Taxonomy" id="447595"/>
    <lineage>
        <taxon>Bacteria</taxon>
        <taxon>Bacillati</taxon>
        <taxon>Bacillota</taxon>
        <taxon>Clostridia</taxon>
        <taxon>Thermosediminibacterales</taxon>
        <taxon>Thermosediminibacteraceae</taxon>
        <taxon>Caldanaerovirga</taxon>
    </lineage>
</organism>
<keyword evidence="4" id="KW-1185">Reference proteome</keyword>
<gene>
    <name evidence="3" type="ORF">SAMN05660826_01998</name>
</gene>
<dbReference type="AlphaFoldDB" id="A0A1M7LQ11"/>
<dbReference type="InterPro" id="IPR029061">
    <property type="entry name" value="THDP-binding"/>
</dbReference>
<evidence type="ECO:0000313" key="4">
    <source>
        <dbReference type="Proteomes" id="UP000184375"/>
    </source>
</evidence>
<keyword evidence="3" id="KW-0670">Pyruvate</keyword>
<dbReference type="Proteomes" id="UP000184375">
    <property type="component" value="Unassembled WGS sequence"/>
</dbReference>
<dbReference type="GO" id="GO:0030976">
    <property type="term" value="F:thiamine pyrophosphate binding"/>
    <property type="evidence" value="ECO:0007669"/>
    <property type="project" value="InterPro"/>
</dbReference>
<dbReference type="InterPro" id="IPR011766">
    <property type="entry name" value="TPP_enzyme_TPP-bd"/>
</dbReference>
<name>A0A1M7LQ11_9FIRM</name>